<dbReference type="FunFam" id="1.20.150.20:FF:000003">
    <property type="entry name" value="ATP synthase subunit alpha"/>
    <property type="match status" value="1"/>
</dbReference>
<evidence type="ECO:0000313" key="2">
    <source>
        <dbReference type="Ensembl" id="ENSHHUP00000005458.1"/>
    </source>
</evidence>
<dbReference type="GO" id="GO:0005524">
    <property type="term" value="F:ATP binding"/>
    <property type="evidence" value="ECO:0007669"/>
    <property type="project" value="TreeGrafter"/>
</dbReference>
<name>A0A4W5JKU6_9TELE</name>
<dbReference type="GO" id="GO:0043531">
    <property type="term" value="F:ADP binding"/>
    <property type="evidence" value="ECO:0007669"/>
    <property type="project" value="TreeGrafter"/>
</dbReference>
<dbReference type="Proteomes" id="UP000314982">
    <property type="component" value="Unassembled WGS sequence"/>
</dbReference>
<dbReference type="Pfam" id="PF00306">
    <property type="entry name" value="ATP-synt_ab_C"/>
    <property type="match status" value="1"/>
</dbReference>
<dbReference type="CDD" id="cd18113">
    <property type="entry name" value="ATP-synt_F1_alpha_C"/>
    <property type="match status" value="1"/>
</dbReference>
<dbReference type="GeneTree" id="ENSGT00550000074846"/>
<reference evidence="2" key="3">
    <citation type="submission" date="2025-09" db="UniProtKB">
        <authorList>
            <consortium name="Ensembl"/>
        </authorList>
    </citation>
    <scope>IDENTIFICATION</scope>
</reference>
<dbReference type="PANTHER" id="PTHR48082">
    <property type="entry name" value="ATP SYNTHASE SUBUNIT ALPHA, MITOCHONDRIAL"/>
    <property type="match status" value="1"/>
</dbReference>
<dbReference type="SUPFAM" id="SSF47917">
    <property type="entry name" value="C-terminal domain of alpha and beta subunits of F1 ATP synthase"/>
    <property type="match status" value="1"/>
</dbReference>
<protein>
    <recommendedName>
        <fullName evidence="1">ATP synthase alpha subunit C-terminal domain-containing protein</fullName>
    </recommendedName>
</protein>
<feature type="domain" description="ATP synthase alpha subunit C-terminal" evidence="1">
    <location>
        <begin position="3"/>
        <end position="74"/>
    </location>
</feature>
<proteinExistence type="predicted"/>
<evidence type="ECO:0000259" key="1">
    <source>
        <dbReference type="Pfam" id="PF00306"/>
    </source>
</evidence>
<dbReference type="InterPro" id="IPR005294">
    <property type="entry name" value="ATP_synth_F1_asu"/>
</dbReference>
<dbReference type="Ensembl" id="ENSHHUT00000005636.1">
    <property type="protein sequence ID" value="ENSHHUP00000005458.1"/>
    <property type="gene ID" value="ENSHHUG00000003382.1"/>
</dbReference>
<evidence type="ECO:0000313" key="3">
    <source>
        <dbReference type="Proteomes" id="UP000314982"/>
    </source>
</evidence>
<dbReference type="GO" id="GO:0046933">
    <property type="term" value="F:proton-transporting ATP synthase activity, rotational mechanism"/>
    <property type="evidence" value="ECO:0007669"/>
    <property type="project" value="InterPro"/>
</dbReference>
<organism evidence="2 3">
    <name type="scientific">Hucho hucho</name>
    <name type="common">huchen</name>
    <dbReference type="NCBI Taxonomy" id="62062"/>
    <lineage>
        <taxon>Eukaryota</taxon>
        <taxon>Metazoa</taxon>
        <taxon>Chordata</taxon>
        <taxon>Craniata</taxon>
        <taxon>Vertebrata</taxon>
        <taxon>Euteleostomi</taxon>
        <taxon>Actinopterygii</taxon>
        <taxon>Neopterygii</taxon>
        <taxon>Teleostei</taxon>
        <taxon>Protacanthopterygii</taxon>
        <taxon>Salmoniformes</taxon>
        <taxon>Salmonidae</taxon>
        <taxon>Salmoninae</taxon>
        <taxon>Hucho</taxon>
    </lineage>
</organism>
<dbReference type="InterPro" id="IPR038376">
    <property type="entry name" value="ATP_synth_asu_C_sf"/>
</dbReference>
<dbReference type="GO" id="GO:0045259">
    <property type="term" value="C:proton-transporting ATP synthase complex"/>
    <property type="evidence" value="ECO:0007669"/>
    <property type="project" value="InterPro"/>
</dbReference>
<reference evidence="3" key="1">
    <citation type="submission" date="2018-06" db="EMBL/GenBank/DDBJ databases">
        <title>Genome assembly of Danube salmon.</title>
        <authorList>
            <person name="Macqueen D.J."/>
            <person name="Gundappa M.K."/>
        </authorList>
    </citation>
    <scope>NUCLEOTIDE SEQUENCE [LARGE SCALE GENOMIC DNA]</scope>
</reference>
<reference evidence="2" key="2">
    <citation type="submission" date="2025-08" db="UniProtKB">
        <authorList>
            <consortium name="Ensembl"/>
        </authorList>
    </citation>
    <scope>IDENTIFICATION</scope>
</reference>
<dbReference type="Gene3D" id="1.20.150.20">
    <property type="entry name" value="ATP synthase alpha/beta chain, C-terminal domain"/>
    <property type="match status" value="1"/>
</dbReference>
<dbReference type="PANTHER" id="PTHR48082:SF2">
    <property type="entry name" value="ATP SYNTHASE SUBUNIT ALPHA, MITOCHONDRIAL"/>
    <property type="match status" value="1"/>
</dbReference>
<sequence length="93" mass="10330">MVLELAKYREVASFTQFDSDLDAATQQLLNHGVFLTEILKQGKHCPMAIEEQVKVIYAGVRGHLDKMDPTKIEVQEGFPSTRSQPALGPPCTD</sequence>
<dbReference type="InterPro" id="IPR000793">
    <property type="entry name" value="ATP_synth_asu_C"/>
</dbReference>
<keyword evidence="3" id="KW-1185">Reference proteome</keyword>
<accession>A0A4W5JKU6</accession>
<dbReference type="AlphaFoldDB" id="A0A4W5JKU6"/>
<dbReference type="STRING" id="62062.ENSHHUP00000005458"/>